<dbReference type="NCBIfam" id="TIGR00208">
    <property type="entry name" value="fliS"/>
    <property type="match status" value="1"/>
</dbReference>
<dbReference type="KEGG" id="sku:Sulku_0733"/>
<dbReference type="SUPFAM" id="SSF101116">
    <property type="entry name" value="Flagellar export chaperone FliS"/>
    <property type="match status" value="1"/>
</dbReference>
<evidence type="ECO:0000256" key="3">
    <source>
        <dbReference type="ARBA" id="ARBA00022490"/>
    </source>
</evidence>
<reference evidence="7 8" key="1">
    <citation type="journal article" date="2012" name="Stand. Genomic Sci.">
        <title>Complete genome sequence of the sulfur compounds oxidizing chemolithoautotroph Sulfuricurvum kujiense type strain (YK-1(T)).</title>
        <authorList>
            <person name="Han C."/>
            <person name="Kotsyurbenko O."/>
            <person name="Chertkov O."/>
            <person name="Held B."/>
            <person name="Lapidus A."/>
            <person name="Nolan M."/>
            <person name="Lucas S."/>
            <person name="Hammon N."/>
            <person name="Deshpande S."/>
            <person name="Cheng J.F."/>
            <person name="Tapia R."/>
            <person name="Goodwin L.A."/>
            <person name="Pitluck S."/>
            <person name="Liolios K."/>
            <person name="Pagani I."/>
            <person name="Ivanova N."/>
            <person name="Mavromatis K."/>
            <person name="Mikhailova N."/>
            <person name="Pati A."/>
            <person name="Chen A."/>
            <person name="Palaniappan K."/>
            <person name="Land M."/>
            <person name="Hauser L."/>
            <person name="Chang Y.J."/>
            <person name="Jeffries C.D."/>
            <person name="Brambilla E.M."/>
            <person name="Rohde M."/>
            <person name="Spring S."/>
            <person name="Sikorski J."/>
            <person name="Goker M."/>
            <person name="Woyke T."/>
            <person name="Bristow J."/>
            <person name="Eisen J.A."/>
            <person name="Markowitz V."/>
            <person name="Hugenholtz P."/>
            <person name="Kyrpides N.C."/>
            <person name="Klenk H.P."/>
            <person name="Detter J.C."/>
        </authorList>
    </citation>
    <scope>NUCLEOTIDE SEQUENCE [LARGE SCALE GENOMIC DNA]</scope>
    <source>
        <strain evidence="8">ATCC BAA-921 / DSM 16994 / JCM 11577 / YK-1</strain>
    </source>
</reference>
<dbReference type="GO" id="GO:0044780">
    <property type="term" value="P:bacterial-type flagellum assembly"/>
    <property type="evidence" value="ECO:0007669"/>
    <property type="project" value="InterPro"/>
</dbReference>
<evidence type="ECO:0000256" key="6">
    <source>
        <dbReference type="PIRNR" id="PIRNR039090"/>
    </source>
</evidence>
<comment type="similarity">
    <text evidence="2 6">Belongs to the FliS family.</text>
</comment>
<evidence type="ECO:0000313" key="7">
    <source>
        <dbReference type="EMBL" id="ADR33399.1"/>
    </source>
</evidence>
<dbReference type="eggNOG" id="COG1516">
    <property type="taxonomic scope" value="Bacteria"/>
</dbReference>
<dbReference type="Gene3D" id="1.20.120.340">
    <property type="entry name" value="Flagellar protein FliS"/>
    <property type="match status" value="1"/>
</dbReference>
<keyword evidence="7" id="KW-0969">Cilium</keyword>
<keyword evidence="5" id="KW-0143">Chaperone</keyword>
<keyword evidence="4 6" id="KW-1005">Bacterial flagellum biogenesis</keyword>
<dbReference type="EMBL" id="CP002355">
    <property type="protein sequence ID" value="ADR33399.1"/>
    <property type="molecule type" value="Genomic_DNA"/>
</dbReference>
<keyword evidence="8" id="KW-1185">Reference proteome</keyword>
<dbReference type="PANTHER" id="PTHR34773:SF1">
    <property type="entry name" value="FLAGELLAR SECRETION CHAPERONE FLIS"/>
    <property type="match status" value="1"/>
</dbReference>
<evidence type="ECO:0000256" key="4">
    <source>
        <dbReference type="ARBA" id="ARBA00022795"/>
    </source>
</evidence>
<dbReference type="RefSeq" id="WP_013459596.1">
    <property type="nucleotide sequence ID" value="NC_014762.1"/>
</dbReference>
<keyword evidence="3 6" id="KW-0963">Cytoplasm</keyword>
<gene>
    <name evidence="7" type="ordered locus">Sulku_0733</name>
</gene>
<dbReference type="PANTHER" id="PTHR34773">
    <property type="entry name" value="FLAGELLAR SECRETION CHAPERONE FLIS"/>
    <property type="match status" value="1"/>
</dbReference>
<evidence type="ECO:0000313" key="8">
    <source>
        <dbReference type="Proteomes" id="UP000008721"/>
    </source>
</evidence>
<dbReference type="AlphaFoldDB" id="E4U195"/>
<dbReference type="GO" id="GO:0005829">
    <property type="term" value="C:cytosol"/>
    <property type="evidence" value="ECO:0007669"/>
    <property type="project" value="UniProtKB-SubCell"/>
</dbReference>
<sequence>MYSNLAYNTYAQNNIGVESPEKLIQMMYEGILRFNMQAKRSIIDHDIEKKTYWINRSNAVISELINILDYNQGDISHYLSGLYTYQLRLLVEANIYNDSTKIDEVSQVFKGLLDAWKESTDVANQL</sequence>
<dbReference type="InterPro" id="IPR003713">
    <property type="entry name" value="FliS"/>
</dbReference>
<organism evidence="7 8">
    <name type="scientific">Sulfuricurvum kujiense (strain ATCC BAA-921 / DSM 16994 / JCM 11577 / YK-1)</name>
    <dbReference type="NCBI Taxonomy" id="709032"/>
    <lineage>
        <taxon>Bacteria</taxon>
        <taxon>Pseudomonadati</taxon>
        <taxon>Campylobacterota</taxon>
        <taxon>Epsilonproteobacteria</taxon>
        <taxon>Campylobacterales</taxon>
        <taxon>Sulfurimonadaceae</taxon>
        <taxon>Sulfuricurvum</taxon>
    </lineage>
</organism>
<name>E4U195_SULKY</name>
<dbReference type="HOGENOM" id="CLU_080373_3_1_7"/>
<comment type="subcellular location">
    <subcellularLocation>
        <location evidence="1 6">Cytoplasm</location>
        <location evidence="1 6">Cytosol</location>
    </subcellularLocation>
</comment>
<dbReference type="CDD" id="cd16098">
    <property type="entry name" value="FliS"/>
    <property type="match status" value="1"/>
</dbReference>
<keyword evidence="7" id="KW-0966">Cell projection</keyword>
<dbReference type="STRING" id="709032.Sulku_0733"/>
<dbReference type="Proteomes" id="UP000008721">
    <property type="component" value="Chromosome"/>
</dbReference>
<dbReference type="Pfam" id="PF02561">
    <property type="entry name" value="FliS"/>
    <property type="match status" value="1"/>
</dbReference>
<evidence type="ECO:0000256" key="5">
    <source>
        <dbReference type="ARBA" id="ARBA00023186"/>
    </source>
</evidence>
<accession>E4U195</accession>
<dbReference type="OrthoDB" id="5343669at2"/>
<keyword evidence="7" id="KW-0282">Flagellum</keyword>
<proteinExistence type="inferred from homology"/>
<dbReference type="GO" id="GO:0071973">
    <property type="term" value="P:bacterial-type flagellum-dependent cell motility"/>
    <property type="evidence" value="ECO:0007669"/>
    <property type="project" value="TreeGrafter"/>
</dbReference>
<evidence type="ECO:0000256" key="1">
    <source>
        <dbReference type="ARBA" id="ARBA00004514"/>
    </source>
</evidence>
<dbReference type="InterPro" id="IPR036584">
    <property type="entry name" value="FliS_sf"/>
</dbReference>
<dbReference type="PIRSF" id="PIRSF039090">
    <property type="entry name" value="Flis"/>
    <property type="match status" value="1"/>
</dbReference>
<evidence type="ECO:0000256" key="2">
    <source>
        <dbReference type="ARBA" id="ARBA00008787"/>
    </source>
</evidence>
<protein>
    <recommendedName>
        <fullName evidence="6">Flagellar secretion chaperone FliS</fullName>
    </recommendedName>
</protein>